<dbReference type="Pfam" id="PF13529">
    <property type="entry name" value="Peptidase_C39_2"/>
    <property type="match status" value="1"/>
</dbReference>
<accession>A0AAU7GE06</accession>
<evidence type="ECO:0000256" key="1">
    <source>
        <dbReference type="SAM" id="MobiDB-lite"/>
    </source>
</evidence>
<dbReference type="Gene3D" id="3.90.70.10">
    <property type="entry name" value="Cysteine proteinases"/>
    <property type="match status" value="1"/>
</dbReference>
<dbReference type="InterPro" id="IPR039564">
    <property type="entry name" value="Peptidase_C39-like"/>
</dbReference>
<name>A0AAU7GE06_9MICO</name>
<sequence length="369" mass="38106">MPPEPLSRPAARSWRTRLVRASVEHGWRGRTWTSAVLEPGWSGEAAADQAVASWNLDAGATALVELRARTADGVWHPWQLLARWGAPGDRRSAGRADGVTGPVVETDVLTAGDGDRFDAVQLRVSLPEGAPVSRPLRLAAVSFSAPAMAPSDAGRPEDAAPQDTVPGAGALGVAATVTPLSQRAYPERDDLGGGGPSWCSPTSLTMVALGWGAAIPDAAPEEVPDGADPRVPWVARAAYDAAYDGTGNWSFNAAVAGGLGLDAVVTRLSSLRSAQVLTDVGIPLIASISFGPGELAGADYDTAGHLLVIRGFDAAGDVLVADPANPGGAAGLRTYPRAAFDAAWCHSRRTVYLLTPRGHALPPTAGGEW</sequence>
<dbReference type="RefSeq" id="WP_348788800.1">
    <property type="nucleotide sequence ID" value="NZ_CP157390.1"/>
</dbReference>
<dbReference type="EMBL" id="CP157390">
    <property type="protein sequence ID" value="XBM48879.1"/>
    <property type="molecule type" value="Genomic_DNA"/>
</dbReference>
<feature type="region of interest" description="Disordered" evidence="1">
    <location>
        <begin position="147"/>
        <end position="167"/>
    </location>
</feature>
<evidence type="ECO:0000259" key="2">
    <source>
        <dbReference type="Pfam" id="PF13529"/>
    </source>
</evidence>
<proteinExistence type="predicted"/>
<feature type="domain" description="Peptidase C39-like" evidence="2">
    <location>
        <begin position="177"/>
        <end position="324"/>
    </location>
</feature>
<evidence type="ECO:0000313" key="3">
    <source>
        <dbReference type="EMBL" id="XBM48879.1"/>
    </source>
</evidence>
<protein>
    <submittedName>
        <fullName evidence="3">C39 family peptidase</fullName>
    </submittedName>
</protein>
<reference evidence="3" key="1">
    <citation type="submission" date="2024-05" db="EMBL/GenBank/DDBJ databases">
        <title>The Natural Products Discovery Center: Release of the First 8490 Sequenced Strains for Exploring Actinobacteria Biosynthetic Diversity.</title>
        <authorList>
            <person name="Kalkreuter E."/>
            <person name="Kautsar S.A."/>
            <person name="Yang D."/>
            <person name="Bader C.D."/>
            <person name="Teijaro C.N."/>
            <person name="Fluegel L."/>
            <person name="Davis C.M."/>
            <person name="Simpson J.R."/>
            <person name="Lauterbach L."/>
            <person name="Steele A.D."/>
            <person name="Gui C."/>
            <person name="Meng S."/>
            <person name="Li G."/>
            <person name="Viehrig K."/>
            <person name="Ye F."/>
            <person name="Su P."/>
            <person name="Kiefer A.F."/>
            <person name="Nichols A."/>
            <person name="Cepeda A.J."/>
            <person name="Yan W."/>
            <person name="Fan B."/>
            <person name="Jiang Y."/>
            <person name="Adhikari A."/>
            <person name="Zheng C.-J."/>
            <person name="Schuster L."/>
            <person name="Cowan T.M."/>
            <person name="Smanski M.J."/>
            <person name="Chevrette M.G."/>
            <person name="de Carvalho L.P.S."/>
            <person name="Shen B."/>
        </authorList>
    </citation>
    <scope>NUCLEOTIDE SEQUENCE</scope>
    <source>
        <strain evidence="3">NPDC080035</strain>
    </source>
</reference>
<gene>
    <name evidence="3" type="ORF">AAME72_03225</name>
</gene>
<organism evidence="3">
    <name type="scientific">Leifsonia sp. NPDC080035</name>
    <dbReference type="NCBI Taxonomy" id="3143936"/>
    <lineage>
        <taxon>Bacteria</taxon>
        <taxon>Bacillati</taxon>
        <taxon>Actinomycetota</taxon>
        <taxon>Actinomycetes</taxon>
        <taxon>Micrococcales</taxon>
        <taxon>Microbacteriaceae</taxon>
        <taxon>Leifsonia</taxon>
    </lineage>
</organism>
<dbReference type="AlphaFoldDB" id="A0AAU7GE06"/>